<sequence>MPDSNAASILLVDDNPTNLQVLYKTLSDQGFHLLIARDGHVALQIARSAQPVLILLDIMMPEIDGFEVCRQLKADPKTAASAVIFLSALGDTTTKVKGFELGAVDYISKPFQAEEIVARVNTHVRLRALEVELEERNRELESENQRILSTMADAVCGLDVEGRITYANRSARRITGYRDDQLLGQDCAQFLFKPGLQKGEFAYDTIIDDLLSGKALFNIEVTLFANNATERLVAASCTPAMDGEHPSGFVIVFRDITEFRQSQLELGVAREQLQSQQQHLAHIERLSTMGEMAAGFAHEVNQPLTAISNYASVAVRFADKEPVNRDKLKDVLHKMGAQAVRASEVIQRLRDFVKKPVSGIVIQDPNDLIEEVIQLAEVDSRNNNVPIKFERLAKVTAVAVDNIQIQQVALNLIRNAMESMADSEHRHKGVLISLSDERPGFITVSVRDWGYGLAEDAEQKLFHPFYTTKEAGMGIGLSVCHSIMQSHQGEIGFSRNSDVGSTFYFTLPLQLDL</sequence>
<dbReference type="PROSITE" id="PS50109">
    <property type="entry name" value="HIS_KIN"/>
    <property type="match status" value="1"/>
</dbReference>
<dbReference type="Pfam" id="PF00512">
    <property type="entry name" value="HisKA"/>
    <property type="match status" value="1"/>
</dbReference>
<evidence type="ECO:0000259" key="7">
    <source>
        <dbReference type="PROSITE" id="PS50110"/>
    </source>
</evidence>
<dbReference type="PROSITE" id="PS50110">
    <property type="entry name" value="RESPONSE_REGULATORY"/>
    <property type="match status" value="1"/>
</dbReference>
<dbReference type="PROSITE" id="PS50112">
    <property type="entry name" value="PAS"/>
    <property type="match status" value="1"/>
</dbReference>
<dbReference type="SMART" id="SM00448">
    <property type="entry name" value="REC"/>
    <property type="match status" value="1"/>
</dbReference>
<evidence type="ECO:0000313" key="10">
    <source>
        <dbReference type="EMBL" id="CAH0993418.1"/>
    </source>
</evidence>
<dbReference type="InterPro" id="IPR035965">
    <property type="entry name" value="PAS-like_dom_sf"/>
</dbReference>
<evidence type="ECO:0000256" key="1">
    <source>
        <dbReference type="ARBA" id="ARBA00000085"/>
    </source>
</evidence>
<dbReference type="InterPro" id="IPR011006">
    <property type="entry name" value="CheY-like_superfamily"/>
</dbReference>
<dbReference type="InterPro" id="IPR003594">
    <property type="entry name" value="HATPase_dom"/>
</dbReference>
<dbReference type="EC" id="2.7.13.3" evidence="2"/>
<dbReference type="GO" id="GO:0004673">
    <property type="term" value="F:protein histidine kinase activity"/>
    <property type="evidence" value="ECO:0007669"/>
    <property type="project" value="UniProtKB-EC"/>
</dbReference>
<dbReference type="RefSeq" id="WP_237446098.1">
    <property type="nucleotide sequence ID" value="NZ_CAKLPX010000009.1"/>
</dbReference>
<dbReference type="SUPFAM" id="SSF47384">
    <property type="entry name" value="Homodimeric domain of signal transducing histidine kinase"/>
    <property type="match status" value="1"/>
</dbReference>
<feature type="domain" description="Histidine kinase" evidence="6">
    <location>
        <begin position="295"/>
        <end position="511"/>
    </location>
</feature>
<dbReference type="Gene3D" id="1.10.287.130">
    <property type="match status" value="1"/>
</dbReference>
<reference evidence="10" key="1">
    <citation type="submission" date="2021-12" db="EMBL/GenBank/DDBJ databases">
        <authorList>
            <person name="Rodrigo-Torres L."/>
            <person name="Arahal R. D."/>
            <person name="Lucena T."/>
        </authorList>
    </citation>
    <scope>NUCLEOTIDE SEQUENCE</scope>
    <source>
        <strain evidence="10">CECT 8267</strain>
    </source>
</reference>
<dbReference type="EMBL" id="CAKLPX010000009">
    <property type="protein sequence ID" value="CAH0993418.1"/>
    <property type="molecule type" value="Genomic_DNA"/>
</dbReference>
<name>A0ABM9AKW3_9GAMM</name>
<dbReference type="InterPro" id="IPR004358">
    <property type="entry name" value="Sig_transdc_His_kin-like_C"/>
</dbReference>
<dbReference type="Pfam" id="PF00072">
    <property type="entry name" value="Response_reg"/>
    <property type="match status" value="1"/>
</dbReference>
<dbReference type="PROSITE" id="PS50113">
    <property type="entry name" value="PAC"/>
    <property type="match status" value="1"/>
</dbReference>
<dbReference type="SUPFAM" id="SSF55874">
    <property type="entry name" value="ATPase domain of HSP90 chaperone/DNA topoisomerase II/histidine kinase"/>
    <property type="match status" value="1"/>
</dbReference>
<organism evidence="10 11">
    <name type="scientific">Sinobacterium norvegicum</name>
    <dbReference type="NCBI Taxonomy" id="1641715"/>
    <lineage>
        <taxon>Bacteria</taxon>
        <taxon>Pseudomonadati</taxon>
        <taxon>Pseudomonadota</taxon>
        <taxon>Gammaproteobacteria</taxon>
        <taxon>Cellvibrionales</taxon>
        <taxon>Spongiibacteraceae</taxon>
        <taxon>Sinobacterium</taxon>
    </lineage>
</organism>
<feature type="domain" description="PAS" evidence="8">
    <location>
        <begin position="140"/>
        <end position="194"/>
    </location>
</feature>
<gene>
    <name evidence="10" type="primary">tmoS</name>
    <name evidence="10" type="ORF">SIN8267_03567</name>
</gene>
<dbReference type="InterPro" id="IPR036097">
    <property type="entry name" value="HisK_dim/P_sf"/>
</dbReference>
<keyword evidence="5" id="KW-0175">Coiled coil</keyword>
<evidence type="ECO:0000313" key="11">
    <source>
        <dbReference type="Proteomes" id="UP000838100"/>
    </source>
</evidence>
<dbReference type="InterPro" id="IPR000700">
    <property type="entry name" value="PAS-assoc_C"/>
</dbReference>
<dbReference type="SMART" id="SM00387">
    <property type="entry name" value="HATPase_c"/>
    <property type="match status" value="1"/>
</dbReference>
<feature type="domain" description="Response regulatory" evidence="7">
    <location>
        <begin position="8"/>
        <end position="124"/>
    </location>
</feature>
<dbReference type="Gene3D" id="3.30.565.10">
    <property type="entry name" value="Histidine kinase-like ATPase, C-terminal domain"/>
    <property type="match status" value="1"/>
</dbReference>
<comment type="caution">
    <text evidence="10">The sequence shown here is derived from an EMBL/GenBank/DDBJ whole genome shotgun (WGS) entry which is preliminary data.</text>
</comment>
<evidence type="ECO:0000256" key="2">
    <source>
        <dbReference type="ARBA" id="ARBA00012438"/>
    </source>
</evidence>
<dbReference type="PANTHER" id="PTHR43547:SF2">
    <property type="entry name" value="HYBRID SIGNAL TRANSDUCTION HISTIDINE KINASE C"/>
    <property type="match status" value="1"/>
</dbReference>
<dbReference type="CDD" id="cd19920">
    <property type="entry name" value="REC_PA4781-like"/>
    <property type="match status" value="1"/>
</dbReference>
<dbReference type="InterPro" id="IPR013767">
    <property type="entry name" value="PAS_fold"/>
</dbReference>
<dbReference type="InterPro" id="IPR001789">
    <property type="entry name" value="Sig_transdc_resp-reg_receiver"/>
</dbReference>
<dbReference type="Proteomes" id="UP000838100">
    <property type="component" value="Unassembled WGS sequence"/>
</dbReference>
<dbReference type="CDD" id="cd00082">
    <property type="entry name" value="HisKA"/>
    <property type="match status" value="1"/>
</dbReference>
<dbReference type="InterPro" id="IPR000014">
    <property type="entry name" value="PAS"/>
</dbReference>
<dbReference type="Gene3D" id="3.30.450.20">
    <property type="entry name" value="PAS domain"/>
    <property type="match status" value="1"/>
</dbReference>
<dbReference type="Pfam" id="PF00989">
    <property type="entry name" value="PAS"/>
    <property type="match status" value="1"/>
</dbReference>
<dbReference type="PRINTS" id="PR00344">
    <property type="entry name" value="BCTRLSENSOR"/>
</dbReference>
<keyword evidence="10" id="KW-0808">Transferase</keyword>
<evidence type="ECO:0000259" key="9">
    <source>
        <dbReference type="PROSITE" id="PS50113"/>
    </source>
</evidence>
<dbReference type="InterPro" id="IPR036890">
    <property type="entry name" value="HATPase_C_sf"/>
</dbReference>
<feature type="coiled-coil region" evidence="5">
    <location>
        <begin position="123"/>
        <end position="150"/>
    </location>
</feature>
<evidence type="ECO:0000259" key="6">
    <source>
        <dbReference type="PROSITE" id="PS50109"/>
    </source>
</evidence>
<keyword evidence="10" id="KW-0418">Kinase</keyword>
<evidence type="ECO:0000256" key="5">
    <source>
        <dbReference type="SAM" id="Coils"/>
    </source>
</evidence>
<dbReference type="SMART" id="SM00388">
    <property type="entry name" value="HisKA"/>
    <property type="match status" value="1"/>
</dbReference>
<dbReference type="InterPro" id="IPR003661">
    <property type="entry name" value="HisK_dim/P_dom"/>
</dbReference>
<dbReference type="PANTHER" id="PTHR43547">
    <property type="entry name" value="TWO-COMPONENT HISTIDINE KINASE"/>
    <property type="match status" value="1"/>
</dbReference>
<dbReference type="CDD" id="cd00130">
    <property type="entry name" value="PAS"/>
    <property type="match status" value="1"/>
</dbReference>
<dbReference type="InterPro" id="IPR005467">
    <property type="entry name" value="His_kinase_dom"/>
</dbReference>
<feature type="domain" description="PAC" evidence="9">
    <location>
        <begin position="217"/>
        <end position="268"/>
    </location>
</feature>
<evidence type="ECO:0000259" key="8">
    <source>
        <dbReference type="PROSITE" id="PS50112"/>
    </source>
</evidence>
<feature type="modified residue" description="4-aspartylphosphate" evidence="4">
    <location>
        <position position="57"/>
    </location>
</feature>
<dbReference type="SMART" id="SM00091">
    <property type="entry name" value="PAS"/>
    <property type="match status" value="1"/>
</dbReference>
<dbReference type="Pfam" id="PF02518">
    <property type="entry name" value="HATPase_c"/>
    <property type="match status" value="1"/>
</dbReference>
<accession>A0ABM9AKW3</accession>
<proteinExistence type="predicted"/>
<evidence type="ECO:0000256" key="3">
    <source>
        <dbReference type="ARBA" id="ARBA00022553"/>
    </source>
</evidence>
<comment type="catalytic activity">
    <reaction evidence="1">
        <text>ATP + protein L-histidine = ADP + protein N-phospho-L-histidine.</text>
        <dbReference type="EC" id="2.7.13.3"/>
    </reaction>
</comment>
<protein>
    <recommendedName>
        <fullName evidence="2">histidine kinase</fullName>
        <ecNumber evidence="2">2.7.13.3</ecNumber>
    </recommendedName>
</protein>
<evidence type="ECO:0000256" key="4">
    <source>
        <dbReference type="PROSITE-ProRule" id="PRU00169"/>
    </source>
</evidence>
<dbReference type="SUPFAM" id="SSF52172">
    <property type="entry name" value="CheY-like"/>
    <property type="match status" value="1"/>
</dbReference>
<keyword evidence="11" id="KW-1185">Reference proteome</keyword>
<keyword evidence="3 4" id="KW-0597">Phosphoprotein</keyword>
<dbReference type="SUPFAM" id="SSF55785">
    <property type="entry name" value="PYP-like sensor domain (PAS domain)"/>
    <property type="match status" value="1"/>
</dbReference>
<dbReference type="Gene3D" id="3.40.50.2300">
    <property type="match status" value="1"/>
</dbReference>
<dbReference type="NCBIfam" id="TIGR00229">
    <property type="entry name" value="sensory_box"/>
    <property type="match status" value="1"/>
</dbReference>